<proteinExistence type="predicted"/>
<dbReference type="EMBL" id="CM023488">
    <property type="protein sequence ID" value="KAH6923854.1"/>
    <property type="molecule type" value="Genomic_DNA"/>
</dbReference>
<keyword evidence="2" id="KW-1185">Reference proteome</keyword>
<organism evidence="1 2">
    <name type="scientific">Hyalomma asiaticum</name>
    <name type="common">Tick</name>
    <dbReference type="NCBI Taxonomy" id="266040"/>
    <lineage>
        <taxon>Eukaryota</taxon>
        <taxon>Metazoa</taxon>
        <taxon>Ecdysozoa</taxon>
        <taxon>Arthropoda</taxon>
        <taxon>Chelicerata</taxon>
        <taxon>Arachnida</taxon>
        <taxon>Acari</taxon>
        <taxon>Parasitiformes</taxon>
        <taxon>Ixodida</taxon>
        <taxon>Ixodoidea</taxon>
        <taxon>Ixodidae</taxon>
        <taxon>Hyalomminae</taxon>
        <taxon>Hyalomma</taxon>
    </lineage>
</organism>
<protein>
    <submittedName>
        <fullName evidence="1">Uncharacterized protein</fullName>
    </submittedName>
</protein>
<evidence type="ECO:0000313" key="2">
    <source>
        <dbReference type="Proteomes" id="UP000821845"/>
    </source>
</evidence>
<reference evidence="1" key="1">
    <citation type="submission" date="2020-05" db="EMBL/GenBank/DDBJ databases">
        <title>Large-scale comparative analyses of tick genomes elucidate their genetic diversity and vector capacities.</title>
        <authorList>
            <person name="Jia N."/>
            <person name="Wang J."/>
            <person name="Shi W."/>
            <person name="Du L."/>
            <person name="Sun Y."/>
            <person name="Zhan W."/>
            <person name="Jiang J."/>
            <person name="Wang Q."/>
            <person name="Zhang B."/>
            <person name="Ji P."/>
            <person name="Sakyi L.B."/>
            <person name="Cui X."/>
            <person name="Yuan T."/>
            <person name="Jiang B."/>
            <person name="Yang W."/>
            <person name="Lam T.T.-Y."/>
            <person name="Chang Q."/>
            <person name="Ding S."/>
            <person name="Wang X."/>
            <person name="Zhu J."/>
            <person name="Ruan X."/>
            <person name="Zhao L."/>
            <person name="Wei J."/>
            <person name="Que T."/>
            <person name="Du C."/>
            <person name="Cheng J."/>
            <person name="Dai P."/>
            <person name="Han X."/>
            <person name="Huang E."/>
            <person name="Gao Y."/>
            <person name="Liu J."/>
            <person name="Shao H."/>
            <person name="Ye R."/>
            <person name="Li L."/>
            <person name="Wei W."/>
            <person name="Wang X."/>
            <person name="Wang C."/>
            <person name="Yang T."/>
            <person name="Huo Q."/>
            <person name="Li W."/>
            <person name="Guo W."/>
            <person name="Chen H."/>
            <person name="Zhou L."/>
            <person name="Ni X."/>
            <person name="Tian J."/>
            <person name="Zhou Y."/>
            <person name="Sheng Y."/>
            <person name="Liu T."/>
            <person name="Pan Y."/>
            <person name="Xia L."/>
            <person name="Li J."/>
            <person name="Zhao F."/>
            <person name="Cao W."/>
        </authorList>
    </citation>
    <scope>NUCLEOTIDE SEQUENCE</scope>
    <source>
        <strain evidence="1">Hyas-2018</strain>
    </source>
</reference>
<name>A0ACB7RQY1_HYAAI</name>
<dbReference type="Proteomes" id="UP000821845">
    <property type="component" value="Chromosome 8"/>
</dbReference>
<accession>A0ACB7RQY1</accession>
<evidence type="ECO:0000313" key="1">
    <source>
        <dbReference type="EMBL" id="KAH6923854.1"/>
    </source>
</evidence>
<comment type="caution">
    <text evidence="1">The sequence shown here is derived from an EMBL/GenBank/DDBJ whole genome shotgun (WGS) entry which is preliminary data.</text>
</comment>
<sequence length="336" mass="37675">MRTSWTLFFTLLAIFCKCWNYVPLAATVAQWIGFVVIVFSLSYWSARCIWTVAFVNLVSSEGKAVLVTGCDTGFGYLLVKRLSHIGFFVYAGCLDANSEGANDLRKFSNVKVLQMDISSERQVNDALLAIKEELGFKVLWAVVCNAGIRNEGLLEWIPMEALKRVIDVNIIGNCRVSKAFLPLLRKANGRLVVITSSFVALDVGAVLAQVGSEDCGAISVFLGTTRNHCDGKPVTRLSYEAYAPMAKREMLRICEVIRERWAVKNIAIVHRLGDVPLGESSVLIAVSSEHRQEAMDASKYAIEELKRRVPIWKKEYYNNGGDQWKENKECFWVEGR</sequence>
<gene>
    <name evidence="1" type="ORF">HPB50_008261</name>
</gene>